<keyword evidence="5 9" id="KW-0560">Oxidoreductase</keyword>
<dbReference type="PROSITE" id="PS00086">
    <property type="entry name" value="CYTOCHROME_P450"/>
    <property type="match status" value="1"/>
</dbReference>
<dbReference type="PRINTS" id="PR00463">
    <property type="entry name" value="EP450I"/>
</dbReference>
<dbReference type="GO" id="GO:0004497">
    <property type="term" value="F:monooxygenase activity"/>
    <property type="evidence" value="ECO:0007669"/>
    <property type="project" value="UniProtKB-KW"/>
</dbReference>
<dbReference type="InterPro" id="IPR036396">
    <property type="entry name" value="Cyt_P450_sf"/>
</dbReference>
<dbReference type="PANTHER" id="PTHR24305">
    <property type="entry name" value="CYTOCHROME P450"/>
    <property type="match status" value="1"/>
</dbReference>
<dbReference type="GO" id="GO:0020037">
    <property type="term" value="F:heme binding"/>
    <property type="evidence" value="ECO:0007669"/>
    <property type="project" value="InterPro"/>
</dbReference>
<feature type="binding site" description="axial binding residue" evidence="8">
    <location>
        <position position="486"/>
    </location>
    <ligand>
        <name>heme</name>
        <dbReference type="ChEBI" id="CHEBI:30413"/>
    </ligand>
    <ligandPart>
        <name>Fe</name>
        <dbReference type="ChEBI" id="CHEBI:18248"/>
    </ligandPart>
</feature>
<protein>
    <submittedName>
        <fullName evidence="11">Benzoate 4-monooxygenase cytochrome P450</fullName>
    </submittedName>
</protein>
<dbReference type="Proteomes" id="UP000663671">
    <property type="component" value="Chromosome 4"/>
</dbReference>
<keyword evidence="4 8" id="KW-0479">Metal-binding</keyword>
<keyword evidence="10" id="KW-0472">Membrane</keyword>
<evidence type="ECO:0000256" key="5">
    <source>
        <dbReference type="ARBA" id="ARBA00023002"/>
    </source>
</evidence>
<reference evidence="11" key="1">
    <citation type="submission" date="2021-01" db="EMBL/GenBank/DDBJ databases">
        <title>Chromosome-level genome assembly of a human fungal pathogen reveals clustering of transcriptionally co-regulated genes.</title>
        <authorList>
            <person name="Voorhies M."/>
            <person name="Cohen S."/>
            <person name="Shea T.P."/>
            <person name="Petrus S."/>
            <person name="Munoz J.F."/>
            <person name="Poplawski S."/>
            <person name="Goldman W.E."/>
            <person name="Michael T."/>
            <person name="Cuomo C.A."/>
            <person name="Sil A."/>
            <person name="Beyhan S."/>
        </authorList>
    </citation>
    <scope>NUCLEOTIDE SEQUENCE</scope>
    <source>
        <strain evidence="11">WU24</strain>
    </source>
</reference>
<dbReference type="EMBL" id="CP069110">
    <property type="protein sequence ID" value="QSS60361.1"/>
    <property type="molecule type" value="Genomic_DNA"/>
</dbReference>
<dbReference type="CDD" id="cd11060">
    <property type="entry name" value="CYP57A1-like"/>
    <property type="match status" value="1"/>
</dbReference>
<dbReference type="InterPro" id="IPR001128">
    <property type="entry name" value="Cyt_P450"/>
</dbReference>
<dbReference type="PRINTS" id="PR00385">
    <property type="entry name" value="P450"/>
</dbReference>
<dbReference type="InterPro" id="IPR017972">
    <property type="entry name" value="Cyt_P450_CS"/>
</dbReference>
<dbReference type="VEuPathDB" id="FungiDB:I7I51_05159"/>
<evidence type="ECO:0000256" key="10">
    <source>
        <dbReference type="SAM" id="Phobius"/>
    </source>
</evidence>
<evidence type="ECO:0000256" key="6">
    <source>
        <dbReference type="ARBA" id="ARBA00023004"/>
    </source>
</evidence>
<keyword evidence="10" id="KW-1133">Transmembrane helix</keyword>
<comment type="similarity">
    <text evidence="2 9">Belongs to the cytochrome P450 family.</text>
</comment>
<evidence type="ECO:0000256" key="4">
    <source>
        <dbReference type="ARBA" id="ARBA00022723"/>
    </source>
</evidence>
<dbReference type="GO" id="GO:0005506">
    <property type="term" value="F:iron ion binding"/>
    <property type="evidence" value="ECO:0007669"/>
    <property type="project" value="InterPro"/>
</dbReference>
<evidence type="ECO:0000313" key="11">
    <source>
        <dbReference type="EMBL" id="QSS60361.1"/>
    </source>
</evidence>
<evidence type="ECO:0000256" key="2">
    <source>
        <dbReference type="ARBA" id="ARBA00010617"/>
    </source>
</evidence>
<dbReference type="OrthoDB" id="3934656at2759"/>
<keyword evidence="7 9" id="KW-0503">Monooxygenase</keyword>
<keyword evidence="10" id="KW-0812">Transmembrane</keyword>
<comment type="cofactor">
    <cofactor evidence="1 8">
        <name>heme</name>
        <dbReference type="ChEBI" id="CHEBI:30413"/>
    </cofactor>
</comment>
<gene>
    <name evidence="11" type="ORF">I7I51_05159</name>
</gene>
<keyword evidence="3 8" id="KW-0349">Heme</keyword>
<sequence>MASGISAFAPNLQFDNLQTYSILVAFLFFVSCIWTRYSPGLRNVPGPFVASFSNLWKIYRVLKKDMAWRNIEVHEKYGPLVRIGPNHVSASDPEALKTIYNFTNIFPKSEFYSIGEGLYEGKKLPTLFTTRSNEYHARLKRASAKGFSMTALSELEPYVNGCIELFLKRVEGRSNDGKIALDIGPWMQFFAFDVLGEVNFSKSLGFLETGVDVDNNIAAIDQFLSYVSLIGQIPTAHYFLLGNPILPLIFSNYEKLNKIQEFAIAMVKERKQNPVDRKDILASLFEVHDSSPSKLSSREIVAITTTNILMTDTSLAGSDTTAITLRAVFYYLCKNPSTYRKLQQEVDSAVEEGRLSEPATYKETTTLTYLGAVINEAMRIHPPTGFILERVVPEGGLTLGGTYLPKGTVVGVNSWVINYNKHVFGMDVGVFRPERWLEGNPEELADRNRNMFAVRDFRLFIAFGEVTCSFTKILVDLKFGAGPRVCIGKHISLLEMRKLVTEFVRHFNFELEDPKAELNIQAGWFVKQEGLKLKFKRRV</sequence>
<evidence type="ECO:0000256" key="7">
    <source>
        <dbReference type="ARBA" id="ARBA00023033"/>
    </source>
</evidence>
<evidence type="ECO:0000256" key="1">
    <source>
        <dbReference type="ARBA" id="ARBA00001971"/>
    </source>
</evidence>
<evidence type="ECO:0000256" key="3">
    <source>
        <dbReference type="ARBA" id="ARBA00022617"/>
    </source>
</evidence>
<dbReference type="FunFam" id="1.10.630.10:FF:000050">
    <property type="entry name" value="Cytochrome P450 monooxygenase"/>
    <property type="match status" value="1"/>
</dbReference>
<dbReference type="InterPro" id="IPR002401">
    <property type="entry name" value="Cyt_P450_E_grp-I"/>
</dbReference>
<evidence type="ECO:0000256" key="8">
    <source>
        <dbReference type="PIRSR" id="PIRSR602401-1"/>
    </source>
</evidence>
<proteinExistence type="inferred from homology"/>
<dbReference type="AlphaFoldDB" id="A0A8A1M2Y3"/>
<dbReference type="InterPro" id="IPR050121">
    <property type="entry name" value="Cytochrome_P450_monoxygenase"/>
</dbReference>
<keyword evidence="6 8" id="KW-0408">Iron</keyword>
<accession>A0A8A1M2Y3</accession>
<evidence type="ECO:0000313" key="12">
    <source>
        <dbReference type="Proteomes" id="UP000663671"/>
    </source>
</evidence>
<dbReference type="PANTHER" id="PTHR24305:SF232">
    <property type="entry name" value="P450, PUTATIVE (EUROFUNG)-RELATED"/>
    <property type="match status" value="1"/>
</dbReference>
<dbReference type="SUPFAM" id="SSF48264">
    <property type="entry name" value="Cytochrome P450"/>
    <property type="match status" value="1"/>
</dbReference>
<dbReference type="GO" id="GO:0016705">
    <property type="term" value="F:oxidoreductase activity, acting on paired donors, with incorporation or reduction of molecular oxygen"/>
    <property type="evidence" value="ECO:0007669"/>
    <property type="project" value="InterPro"/>
</dbReference>
<dbReference type="Pfam" id="PF00067">
    <property type="entry name" value="p450"/>
    <property type="match status" value="1"/>
</dbReference>
<feature type="transmembrane region" description="Helical" evidence="10">
    <location>
        <begin position="20"/>
        <end position="37"/>
    </location>
</feature>
<organism evidence="11 12">
    <name type="scientific">Ajellomyces capsulatus</name>
    <name type="common">Darling's disease fungus</name>
    <name type="synonym">Histoplasma capsulatum</name>
    <dbReference type="NCBI Taxonomy" id="5037"/>
    <lineage>
        <taxon>Eukaryota</taxon>
        <taxon>Fungi</taxon>
        <taxon>Dikarya</taxon>
        <taxon>Ascomycota</taxon>
        <taxon>Pezizomycotina</taxon>
        <taxon>Eurotiomycetes</taxon>
        <taxon>Eurotiomycetidae</taxon>
        <taxon>Onygenales</taxon>
        <taxon>Ajellomycetaceae</taxon>
        <taxon>Histoplasma</taxon>
    </lineage>
</organism>
<dbReference type="Gene3D" id="1.10.630.10">
    <property type="entry name" value="Cytochrome P450"/>
    <property type="match status" value="1"/>
</dbReference>
<evidence type="ECO:0000256" key="9">
    <source>
        <dbReference type="RuleBase" id="RU000461"/>
    </source>
</evidence>
<name>A0A8A1M2Y3_AJECA</name>